<keyword evidence="3" id="KW-1185">Reference proteome</keyword>
<evidence type="ECO:0000256" key="1">
    <source>
        <dbReference type="ARBA" id="ARBA00004496"/>
    </source>
</evidence>
<dbReference type="EMBL" id="CP030850">
    <property type="protein sequence ID" value="AXE17006.1"/>
    <property type="molecule type" value="Genomic_DNA"/>
</dbReference>
<dbReference type="AlphaFoldDB" id="A0A344TED5"/>
<name>A0A344TED5_9BACT</name>
<proteinExistence type="predicted"/>
<dbReference type="Gene3D" id="1.20.120.520">
    <property type="entry name" value="nmb1532 protein domain like"/>
    <property type="match status" value="1"/>
</dbReference>
<dbReference type="InterPro" id="IPR019903">
    <property type="entry name" value="RIC_family"/>
</dbReference>
<accession>A0A344TED5</accession>
<evidence type="ECO:0000313" key="2">
    <source>
        <dbReference type="EMBL" id="AXE17006.1"/>
    </source>
</evidence>
<dbReference type="GO" id="GO:0005737">
    <property type="term" value="C:cytoplasm"/>
    <property type="evidence" value="ECO:0007669"/>
    <property type="project" value="UniProtKB-SubCell"/>
</dbReference>
<sequence>MTAINEFIDSEKVHQLVLERFEVKPSNQPGMVSGELHQTIGMNPELMEVIQDLYANSDGFPFEKMQKFSLEEILTYLQATHRYYLTKKLPEIEQSLVDIFSKYSESYQLLASLAYFFNNYKAKLIDHIRFEEKDLFPYIQLLIKASKGVQNTLKLASNPDFSICGFMEAHACIEDELEQVSTLIKRYSGNQALPLPYKIFLNQVELFEMELRKHAIIEDHVLVPMALELERNLN</sequence>
<dbReference type="OrthoDB" id="937463at2"/>
<dbReference type="RefSeq" id="WP_114065792.1">
    <property type="nucleotide sequence ID" value="NZ_CP030850.1"/>
</dbReference>
<protein>
    <submittedName>
        <fullName evidence="2">Hemerythrin</fullName>
    </submittedName>
</protein>
<organism evidence="2 3">
    <name type="scientific">Runella rosea</name>
    <dbReference type="NCBI Taxonomy" id="2259595"/>
    <lineage>
        <taxon>Bacteria</taxon>
        <taxon>Pseudomonadati</taxon>
        <taxon>Bacteroidota</taxon>
        <taxon>Cytophagia</taxon>
        <taxon>Cytophagales</taxon>
        <taxon>Spirosomataceae</taxon>
        <taxon>Runella</taxon>
    </lineage>
</organism>
<dbReference type="KEGG" id="run:DR864_04285"/>
<evidence type="ECO:0000313" key="3">
    <source>
        <dbReference type="Proteomes" id="UP000251993"/>
    </source>
</evidence>
<dbReference type="PANTHER" id="PTHR36438">
    <property type="entry name" value="IRON-SULFUR CLUSTER REPAIR PROTEIN YTFE"/>
    <property type="match status" value="1"/>
</dbReference>
<dbReference type="PANTHER" id="PTHR36438:SF1">
    <property type="entry name" value="IRON-SULFUR CLUSTER REPAIR PROTEIN YTFE"/>
    <property type="match status" value="1"/>
</dbReference>
<dbReference type="Proteomes" id="UP000251993">
    <property type="component" value="Chromosome"/>
</dbReference>
<comment type="subcellular location">
    <subcellularLocation>
        <location evidence="1">Cytoplasm</location>
    </subcellularLocation>
</comment>
<reference evidence="2 3" key="1">
    <citation type="submission" date="2018-07" db="EMBL/GenBank/DDBJ databases">
        <title>Genome sequencing of Runella.</title>
        <authorList>
            <person name="Baek M.-G."/>
            <person name="Yi H."/>
        </authorList>
    </citation>
    <scope>NUCLEOTIDE SEQUENCE [LARGE SCALE GENOMIC DNA]</scope>
    <source>
        <strain evidence="2 3">HYN0085</strain>
    </source>
</reference>
<gene>
    <name evidence="2" type="ORF">DR864_04285</name>
</gene>